<feature type="signal peptide" evidence="1">
    <location>
        <begin position="1"/>
        <end position="20"/>
    </location>
</feature>
<reference evidence="2" key="1">
    <citation type="submission" date="2020-06" db="EMBL/GenBank/DDBJ databases">
        <title>Draft genome of Bugula neritina, a colonial animal packing powerful symbionts and potential medicines.</title>
        <authorList>
            <person name="Rayko M."/>
        </authorList>
    </citation>
    <scope>NUCLEOTIDE SEQUENCE [LARGE SCALE GENOMIC DNA]</scope>
    <source>
        <strain evidence="2">Kwan_BN1</strain>
    </source>
</reference>
<keyword evidence="3" id="KW-1185">Reference proteome</keyword>
<accession>A0A7J7JCC6</accession>
<sequence length="131" mass="14693">MKTSLALPLLILGLAISVQSQTCADSHDTFAAEFDSEFYRDSSKLWLYNNIAKGAECVAISRTLTPEEEWSEYALNIPSGEWIKYEDSLLPGEDDLILNSNNYSAYMMEEFPRRSLCSCMPHPILVSVCGL</sequence>
<gene>
    <name evidence="2" type="ORF">EB796_017966</name>
</gene>
<evidence type="ECO:0000313" key="3">
    <source>
        <dbReference type="Proteomes" id="UP000593567"/>
    </source>
</evidence>
<dbReference type="EMBL" id="VXIV02002673">
    <property type="protein sequence ID" value="KAF6023725.1"/>
    <property type="molecule type" value="Genomic_DNA"/>
</dbReference>
<feature type="chain" id="PRO_5029568554" evidence="1">
    <location>
        <begin position="21"/>
        <end position="131"/>
    </location>
</feature>
<dbReference type="AlphaFoldDB" id="A0A7J7JCC6"/>
<evidence type="ECO:0000313" key="2">
    <source>
        <dbReference type="EMBL" id="KAF6023725.1"/>
    </source>
</evidence>
<keyword evidence="1" id="KW-0732">Signal</keyword>
<comment type="caution">
    <text evidence="2">The sequence shown here is derived from an EMBL/GenBank/DDBJ whole genome shotgun (WGS) entry which is preliminary data.</text>
</comment>
<name>A0A7J7JCC6_BUGNE</name>
<dbReference type="Proteomes" id="UP000593567">
    <property type="component" value="Unassembled WGS sequence"/>
</dbReference>
<proteinExistence type="predicted"/>
<evidence type="ECO:0000256" key="1">
    <source>
        <dbReference type="SAM" id="SignalP"/>
    </source>
</evidence>
<protein>
    <submittedName>
        <fullName evidence="2">Uncharacterized protein</fullName>
    </submittedName>
</protein>
<organism evidence="2 3">
    <name type="scientific">Bugula neritina</name>
    <name type="common">Brown bryozoan</name>
    <name type="synonym">Sertularia neritina</name>
    <dbReference type="NCBI Taxonomy" id="10212"/>
    <lineage>
        <taxon>Eukaryota</taxon>
        <taxon>Metazoa</taxon>
        <taxon>Spiralia</taxon>
        <taxon>Lophotrochozoa</taxon>
        <taxon>Bryozoa</taxon>
        <taxon>Gymnolaemata</taxon>
        <taxon>Cheilostomatida</taxon>
        <taxon>Flustrina</taxon>
        <taxon>Buguloidea</taxon>
        <taxon>Bugulidae</taxon>
        <taxon>Bugula</taxon>
    </lineage>
</organism>